<dbReference type="EMBL" id="CAFBOK010000037">
    <property type="protein sequence ID" value="CAB4976845.1"/>
    <property type="molecule type" value="Genomic_DNA"/>
</dbReference>
<dbReference type="EMBL" id="CAESAL010000058">
    <property type="protein sequence ID" value="CAB4344763.1"/>
    <property type="molecule type" value="Genomic_DNA"/>
</dbReference>
<dbReference type="EMBL" id="CAFBNJ010000034">
    <property type="protein sequence ID" value="CAB4951002.1"/>
    <property type="molecule type" value="Genomic_DNA"/>
</dbReference>
<evidence type="ECO:0000313" key="9">
    <source>
        <dbReference type="EMBL" id="CAB4817054.1"/>
    </source>
</evidence>
<dbReference type="InterPro" id="IPR041033">
    <property type="entry name" value="SpaA_PFL_dom_1"/>
</dbReference>
<evidence type="ECO:0000313" key="11">
    <source>
        <dbReference type="EMBL" id="CAB4976845.1"/>
    </source>
</evidence>
<feature type="domain" description="SpaA-like prealbumin fold" evidence="2">
    <location>
        <begin position="283"/>
        <end position="330"/>
    </location>
</feature>
<dbReference type="EMBL" id="CAFBRD010000072">
    <property type="protein sequence ID" value="CAB5077911.1"/>
    <property type="molecule type" value="Genomic_DNA"/>
</dbReference>
<evidence type="ECO:0000313" key="3">
    <source>
        <dbReference type="EMBL" id="CAB4344763.1"/>
    </source>
</evidence>
<evidence type="ECO:0000313" key="12">
    <source>
        <dbReference type="EMBL" id="CAB5077911.1"/>
    </source>
</evidence>
<dbReference type="EMBL" id="CAFAAM010000264">
    <property type="protein sequence ID" value="CAB4817054.1"/>
    <property type="molecule type" value="Genomic_DNA"/>
</dbReference>
<dbReference type="InterPro" id="IPR013783">
    <property type="entry name" value="Ig-like_fold"/>
</dbReference>
<evidence type="ECO:0000313" key="6">
    <source>
        <dbReference type="EMBL" id="CAB4620892.1"/>
    </source>
</evidence>
<evidence type="ECO:0000313" key="8">
    <source>
        <dbReference type="EMBL" id="CAB4793575.1"/>
    </source>
</evidence>
<accession>A0A6J5ZZF0</accession>
<evidence type="ECO:0000256" key="1">
    <source>
        <dbReference type="SAM" id="MobiDB-lite"/>
    </source>
</evidence>
<evidence type="ECO:0000313" key="5">
    <source>
        <dbReference type="EMBL" id="CAB4601937.1"/>
    </source>
</evidence>
<dbReference type="EMBL" id="CAEZTY010000140">
    <property type="protein sequence ID" value="CAB4601937.1"/>
    <property type="molecule type" value="Genomic_DNA"/>
</dbReference>
<organism evidence="3">
    <name type="scientific">freshwater metagenome</name>
    <dbReference type="NCBI Taxonomy" id="449393"/>
    <lineage>
        <taxon>unclassified sequences</taxon>
        <taxon>metagenomes</taxon>
        <taxon>ecological metagenomes</taxon>
    </lineage>
</organism>
<dbReference type="EMBL" id="CAFAAD010000069">
    <property type="protein sequence ID" value="CAB4793575.1"/>
    <property type="molecule type" value="Genomic_DNA"/>
</dbReference>
<evidence type="ECO:0000313" key="7">
    <source>
        <dbReference type="EMBL" id="CAB4708820.1"/>
    </source>
</evidence>
<gene>
    <name evidence="5" type="ORF">UFOPK1762_01989</name>
    <name evidence="6" type="ORF">UFOPK1906_00761</name>
    <name evidence="7" type="ORF">UFOPK2624_00981</name>
    <name evidence="8" type="ORF">UFOPK2969_01022</name>
    <name evidence="9" type="ORF">UFOPK3010_01526</name>
    <name evidence="3" type="ORF">UFOPK3331_01411</name>
    <name evidence="10" type="ORF">UFOPK3785_00836</name>
    <name evidence="11" type="ORF">UFOPK3927_00472</name>
    <name evidence="4" type="ORF">UFOPK4201_00825</name>
    <name evidence="12" type="ORF">UFOPK4371_01232</name>
</gene>
<dbReference type="EMBL" id="CAEZXY010000038">
    <property type="protein sequence ID" value="CAB4708820.1"/>
    <property type="molecule type" value="Genomic_DNA"/>
</dbReference>
<feature type="region of interest" description="Disordered" evidence="1">
    <location>
        <begin position="259"/>
        <end position="281"/>
    </location>
</feature>
<dbReference type="EMBL" id="CAEZVC010000036">
    <property type="protein sequence ID" value="CAB4620892.1"/>
    <property type="molecule type" value="Genomic_DNA"/>
</dbReference>
<dbReference type="EMBL" id="CAEUNJ010000029">
    <property type="protein sequence ID" value="CAB4371435.1"/>
    <property type="molecule type" value="Genomic_DNA"/>
</dbReference>
<sequence>MTSDKSHANRSIFSRVNIALVLALVLGSAVLVGSGANVGAVTTPGAAYADFATPVGSNPTWTSSFSMPGAAGFPAATIVTNSLSPNVPTGASTWLSAATPFGTQFASSQNQKYLNFSPTTGQAMSTTTITFASPTPVTGWGFALGDVDAESIGISATDTNGAAVSTPNLGFQSSFNLCNIPSPKPSTCSGVVTFDAPVWVPGTNSGVLQGNVNDTTGASGWFMPLVPIRSLTLTNTNLSGIPTASLWIASNLRTISGTISADPAPAPTTTTTTSPTTTTTAPAPLPDVIVSVIDSTGDVVATTTTDANGDFVFPTIAPGVYTLIEQPPAGTVPPANFPLIVDVTYGDVTGIVVVNLPADMGPKFTG</sequence>
<dbReference type="Pfam" id="PF17802">
    <property type="entry name" value="SpaA"/>
    <property type="match status" value="1"/>
</dbReference>
<dbReference type="AlphaFoldDB" id="A0A6J5ZZF0"/>
<name>A0A6J5ZZF0_9ZZZZ</name>
<dbReference type="SUPFAM" id="SSF49478">
    <property type="entry name" value="Cna protein B-type domain"/>
    <property type="match status" value="1"/>
</dbReference>
<feature type="compositionally biased region" description="Low complexity" evidence="1">
    <location>
        <begin position="267"/>
        <end position="281"/>
    </location>
</feature>
<protein>
    <submittedName>
        <fullName evidence="3">Unannotated protein</fullName>
    </submittedName>
</protein>
<evidence type="ECO:0000259" key="2">
    <source>
        <dbReference type="Pfam" id="PF17802"/>
    </source>
</evidence>
<evidence type="ECO:0000313" key="10">
    <source>
        <dbReference type="EMBL" id="CAB4951002.1"/>
    </source>
</evidence>
<dbReference type="Gene3D" id="2.60.40.10">
    <property type="entry name" value="Immunoglobulins"/>
    <property type="match status" value="1"/>
</dbReference>
<proteinExistence type="predicted"/>
<reference evidence="3" key="1">
    <citation type="submission" date="2020-05" db="EMBL/GenBank/DDBJ databases">
        <authorList>
            <person name="Chiriac C."/>
            <person name="Salcher M."/>
            <person name="Ghai R."/>
            <person name="Kavagutti S V."/>
        </authorList>
    </citation>
    <scope>NUCLEOTIDE SEQUENCE</scope>
</reference>
<evidence type="ECO:0000313" key="4">
    <source>
        <dbReference type="EMBL" id="CAB4371435.1"/>
    </source>
</evidence>